<name>A0AAW2ASU4_CULAL</name>
<organism evidence="1 2">
    <name type="scientific">Culter alburnus</name>
    <name type="common">Topmouth culter</name>
    <dbReference type="NCBI Taxonomy" id="194366"/>
    <lineage>
        <taxon>Eukaryota</taxon>
        <taxon>Metazoa</taxon>
        <taxon>Chordata</taxon>
        <taxon>Craniata</taxon>
        <taxon>Vertebrata</taxon>
        <taxon>Euteleostomi</taxon>
        <taxon>Actinopterygii</taxon>
        <taxon>Neopterygii</taxon>
        <taxon>Teleostei</taxon>
        <taxon>Ostariophysi</taxon>
        <taxon>Cypriniformes</taxon>
        <taxon>Xenocyprididae</taxon>
        <taxon>Xenocypridinae</taxon>
        <taxon>Culter</taxon>
    </lineage>
</organism>
<dbReference type="EMBL" id="JAWDJR010000004">
    <property type="protein sequence ID" value="KAK9976557.1"/>
    <property type="molecule type" value="Genomic_DNA"/>
</dbReference>
<feature type="non-terminal residue" evidence="1">
    <location>
        <position position="306"/>
    </location>
</feature>
<evidence type="ECO:0000313" key="2">
    <source>
        <dbReference type="Proteomes" id="UP001479290"/>
    </source>
</evidence>
<dbReference type="PANTHER" id="PTHR33053">
    <property type="entry name" value="PROTEIN, PUTATIVE-RELATED"/>
    <property type="match status" value="1"/>
</dbReference>
<sequence>MYPQSVLSNLRELDISLNVDGLPLFKSSCLSLWPVLCKINLSPYSVFPFALCCGTSKPSDLEFLDNVVRDLCNLMENGLDFGNEKIKVTLCCVTCDAPAKALVKSIKQYSGYYGCDKCTQKGLWDGHHVIYPDVSNLNLRTDRSFREKTQEEHHLLSDGSPFCQLPIDMIKQFPIDYMHQCCLGVMRKLVILWLRGPKGIRLSSGQIKEVSSRLVALRPSIPAVFARKPRCLEEIDRWKATELRQFALYTGKIVLNGLIPSRLFDHFMLFSVALSILVSPALAQKYNFYAEELLTFFVKQGELLYG</sequence>
<reference evidence="1 2" key="1">
    <citation type="submission" date="2024-05" db="EMBL/GenBank/DDBJ databases">
        <title>A high-quality chromosomal-level genome assembly of Topmouth culter (Culter alburnus).</title>
        <authorList>
            <person name="Zhao H."/>
        </authorList>
    </citation>
    <scope>NUCLEOTIDE SEQUENCE [LARGE SCALE GENOMIC DNA]</scope>
    <source>
        <strain evidence="1">CATC2023</strain>
        <tissue evidence="1">Muscle</tissue>
    </source>
</reference>
<evidence type="ECO:0000313" key="1">
    <source>
        <dbReference type="EMBL" id="KAK9976557.1"/>
    </source>
</evidence>
<comment type="caution">
    <text evidence="1">The sequence shown here is derived from an EMBL/GenBank/DDBJ whole genome shotgun (WGS) entry which is preliminary data.</text>
</comment>
<protein>
    <recommendedName>
        <fullName evidence="3">Transposase domain-containing protein</fullName>
    </recommendedName>
</protein>
<proteinExistence type="predicted"/>
<dbReference type="PANTHER" id="PTHR33053:SF24">
    <property type="entry name" value="TRANSPOSASE DOMAIN-CONTAINING PROTEIN"/>
    <property type="match status" value="1"/>
</dbReference>
<dbReference type="AlphaFoldDB" id="A0AAW2ASU4"/>
<evidence type="ECO:0008006" key="3">
    <source>
        <dbReference type="Google" id="ProtNLM"/>
    </source>
</evidence>
<gene>
    <name evidence="1" type="ORF">ABG768_021762</name>
</gene>
<dbReference type="Proteomes" id="UP001479290">
    <property type="component" value="Unassembled WGS sequence"/>
</dbReference>
<accession>A0AAW2ASU4</accession>
<keyword evidence="2" id="KW-1185">Reference proteome</keyword>